<dbReference type="AlphaFoldDB" id="A0A1H3ALL1"/>
<dbReference type="InterPro" id="IPR002010">
    <property type="entry name" value="T3SS_IM_R"/>
</dbReference>
<keyword evidence="3" id="KW-1003">Cell membrane</keyword>
<dbReference type="GO" id="GO:0006605">
    <property type="term" value="P:protein targeting"/>
    <property type="evidence" value="ECO:0007669"/>
    <property type="project" value="InterPro"/>
</dbReference>
<dbReference type="PANTHER" id="PTHR30065:SF1">
    <property type="entry name" value="SURFACE PRESENTATION OF ANTIGENS PROTEIN SPAR"/>
    <property type="match status" value="1"/>
</dbReference>
<gene>
    <name evidence="8" type="ORF">SAMN05444276_104110</name>
</gene>
<dbReference type="Pfam" id="PF01311">
    <property type="entry name" value="Bac_export_1"/>
    <property type="match status" value="1"/>
</dbReference>
<evidence type="ECO:0000256" key="7">
    <source>
        <dbReference type="SAM" id="Phobius"/>
    </source>
</evidence>
<dbReference type="GO" id="GO:0005886">
    <property type="term" value="C:plasma membrane"/>
    <property type="evidence" value="ECO:0007669"/>
    <property type="project" value="UniProtKB-SubCell"/>
</dbReference>
<evidence type="ECO:0000313" key="9">
    <source>
        <dbReference type="Proteomes" id="UP000182944"/>
    </source>
</evidence>
<feature type="transmembrane region" description="Helical" evidence="7">
    <location>
        <begin position="244"/>
        <end position="261"/>
    </location>
</feature>
<feature type="transmembrane region" description="Helical" evidence="7">
    <location>
        <begin position="95"/>
        <end position="119"/>
    </location>
</feature>
<protein>
    <submittedName>
        <fullName evidence="8">Type III secretion protein T</fullName>
    </submittedName>
</protein>
<name>A0A1H3ALL1_9RHOB</name>
<dbReference type="PRINTS" id="PR00953">
    <property type="entry name" value="TYPE3IMRPROT"/>
</dbReference>
<keyword evidence="4 7" id="KW-0812">Transmembrane</keyword>
<evidence type="ECO:0000313" key="8">
    <source>
        <dbReference type="EMBL" id="SDX30064.1"/>
    </source>
</evidence>
<organism evidence="8 9">
    <name type="scientific">Paracoccus sanguinis</name>
    <dbReference type="NCBI Taxonomy" id="1545044"/>
    <lineage>
        <taxon>Bacteria</taxon>
        <taxon>Pseudomonadati</taxon>
        <taxon>Pseudomonadota</taxon>
        <taxon>Alphaproteobacteria</taxon>
        <taxon>Rhodobacterales</taxon>
        <taxon>Paracoccaceae</taxon>
        <taxon>Paracoccus</taxon>
    </lineage>
</organism>
<feature type="transmembrane region" description="Helical" evidence="7">
    <location>
        <begin position="203"/>
        <end position="224"/>
    </location>
</feature>
<proteinExistence type="inferred from homology"/>
<feature type="transmembrane region" description="Helical" evidence="7">
    <location>
        <begin position="57"/>
        <end position="75"/>
    </location>
</feature>
<dbReference type="PANTHER" id="PTHR30065">
    <property type="entry name" value="FLAGELLAR BIOSYNTHETIC PROTEIN FLIR"/>
    <property type="match status" value="1"/>
</dbReference>
<dbReference type="EMBL" id="FNNA01000004">
    <property type="protein sequence ID" value="SDX30064.1"/>
    <property type="molecule type" value="Genomic_DNA"/>
</dbReference>
<keyword evidence="9" id="KW-1185">Reference proteome</keyword>
<evidence type="ECO:0000256" key="3">
    <source>
        <dbReference type="ARBA" id="ARBA00022475"/>
    </source>
</evidence>
<feature type="transmembrane region" description="Helical" evidence="7">
    <location>
        <begin position="140"/>
        <end position="165"/>
    </location>
</feature>
<keyword evidence="6 7" id="KW-0472">Membrane</keyword>
<evidence type="ECO:0000256" key="1">
    <source>
        <dbReference type="ARBA" id="ARBA00004651"/>
    </source>
</evidence>
<evidence type="ECO:0000256" key="5">
    <source>
        <dbReference type="ARBA" id="ARBA00022989"/>
    </source>
</evidence>
<feature type="transmembrane region" description="Helical" evidence="7">
    <location>
        <begin position="25"/>
        <end position="45"/>
    </location>
</feature>
<reference evidence="9" key="1">
    <citation type="submission" date="2016-10" db="EMBL/GenBank/DDBJ databases">
        <authorList>
            <person name="Varghese N."/>
            <person name="Submissions S."/>
        </authorList>
    </citation>
    <scope>NUCLEOTIDE SEQUENCE [LARGE SCALE GENOMIC DNA]</scope>
    <source>
        <strain evidence="9">DSM 29303</strain>
    </source>
</reference>
<accession>A0A1H3ALL1</accession>
<keyword evidence="5 7" id="KW-1133">Transmembrane helix</keyword>
<evidence type="ECO:0000256" key="4">
    <source>
        <dbReference type="ARBA" id="ARBA00022692"/>
    </source>
</evidence>
<evidence type="ECO:0000256" key="6">
    <source>
        <dbReference type="ARBA" id="ARBA00023136"/>
    </source>
</evidence>
<evidence type="ECO:0000256" key="2">
    <source>
        <dbReference type="ARBA" id="ARBA00009772"/>
    </source>
</evidence>
<comment type="subcellular location">
    <subcellularLocation>
        <location evidence="1">Cell membrane</location>
        <topology evidence="1">Multi-pass membrane protein</topology>
    </subcellularLocation>
</comment>
<comment type="similarity">
    <text evidence="2">Belongs to the FliR/MopE/SpaR family.</text>
</comment>
<sequence length="283" mass="29365">MEPVSPPDPAHLALLLQPGRLGQPLVLLVLCAARPLGFVYLMPLFGRFHLNTGYLRGAVMVAMIMPLFPAALAQLAADPTLTAPARLPGLVAREFVVGAILGLLTGIPFWAAMAAGDIIDMQRGASMAQLIDPGSGGESSVTGTLLLLVCLLLLAASGALAPALFGPLFESYRVVPLFDPLPPVDPATGALALGLLDTLLRSGLLLALPLVVPLLLVELGIVIATKYLPQLNAMFLSMSVKQGVHAVLLAVSATLLAGYALDLTGHPALSPEALRAFLLGTTR</sequence>
<dbReference type="STRING" id="1545044.SAMN05444276_104110"/>
<dbReference type="OrthoDB" id="9807748at2"/>
<dbReference type="Proteomes" id="UP000182944">
    <property type="component" value="Unassembled WGS sequence"/>
</dbReference>